<sequence>MARQEIGYYVDIRPFLSSTGSSFLVMANTARTTLFHRGWTNLFGQFNAAYINMRFDFSEGQRASPSCHDILTFIVPVIIALLQLKDKTPFDTHPKTMCVVSTSLLLYGVLSMLRFSSPTYASIVHHGTRLFGFLLLASLTSTLFPDPVSLVLYAMFIMLSASGFEEPGGGRPMAQRFISSQRHRAHAFPNERNRLPV</sequence>
<evidence type="ECO:0000313" key="3">
    <source>
        <dbReference type="Proteomes" id="UP001642360"/>
    </source>
</evidence>
<dbReference type="EMBL" id="CAUOFW020007246">
    <property type="protein sequence ID" value="CAK9178170.1"/>
    <property type="molecule type" value="Genomic_DNA"/>
</dbReference>
<dbReference type="AlphaFoldDB" id="A0ABC8UDG3"/>
<keyword evidence="3" id="KW-1185">Reference proteome</keyword>
<protein>
    <submittedName>
        <fullName evidence="2">Uncharacterized protein</fullName>
    </submittedName>
</protein>
<comment type="caution">
    <text evidence="2">The sequence shown here is derived from an EMBL/GenBank/DDBJ whole genome shotgun (WGS) entry which is preliminary data.</text>
</comment>
<accession>A0ABC8UDG3</accession>
<keyword evidence="1" id="KW-1133">Transmembrane helix</keyword>
<dbReference type="InterPro" id="IPR053258">
    <property type="entry name" value="Ca-permeable_cation_channel"/>
</dbReference>
<evidence type="ECO:0000313" key="2">
    <source>
        <dbReference type="EMBL" id="CAK9178170.1"/>
    </source>
</evidence>
<dbReference type="PANTHER" id="PTHR34115:SF5">
    <property type="entry name" value="PROTEIN, PUTATIVE-RELATED"/>
    <property type="match status" value="1"/>
</dbReference>
<feature type="transmembrane region" description="Helical" evidence="1">
    <location>
        <begin position="133"/>
        <end position="156"/>
    </location>
</feature>
<dbReference type="Proteomes" id="UP001642360">
    <property type="component" value="Unassembled WGS sequence"/>
</dbReference>
<keyword evidence="1" id="KW-0812">Transmembrane</keyword>
<feature type="transmembrane region" description="Helical" evidence="1">
    <location>
        <begin position="96"/>
        <end position="113"/>
    </location>
</feature>
<reference evidence="2 3" key="1">
    <citation type="submission" date="2024-02" db="EMBL/GenBank/DDBJ databases">
        <authorList>
            <person name="Vignale AGUSTIN F."/>
            <person name="Sosa J E."/>
            <person name="Modenutti C."/>
        </authorList>
    </citation>
    <scope>NUCLEOTIDE SEQUENCE [LARGE SCALE GENOMIC DNA]</scope>
</reference>
<name>A0ABC8UDG3_9AQUA</name>
<proteinExistence type="predicted"/>
<gene>
    <name evidence="2" type="ORF">ILEXP_LOCUS48087</name>
</gene>
<organism evidence="2 3">
    <name type="scientific">Ilex paraguariensis</name>
    <name type="common">yerba mate</name>
    <dbReference type="NCBI Taxonomy" id="185542"/>
    <lineage>
        <taxon>Eukaryota</taxon>
        <taxon>Viridiplantae</taxon>
        <taxon>Streptophyta</taxon>
        <taxon>Embryophyta</taxon>
        <taxon>Tracheophyta</taxon>
        <taxon>Spermatophyta</taxon>
        <taxon>Magnoliopsida</taxon>
        <taxon>eudicotyledons</taxon>
        <taxon>Gunneridae</taxon>
        <taxon>Pentapetalae</taxon>
        <taxon>asterids</taxon>
        <taxon>campanulids</taxon>
        <taxon>Aquifoliales</taxon>
        <taxon>Aquifoliaceae</taxon>
        <taxon>Ilex</taxon>
    </lineage>
</organism>
<keyword evidence="1" id="KW-0472">Membrane</keyword>
<evidence type="ECO:0000256" key="1">
    <source>
        <dbReference type="SAM" id="Phobius"/>
    </source>
</evidence>
<dbReference type="PANTHER" id="PTHR34115">
    <property type="entry name" value="PROTEIN, PUTATIVE-RELATED"/>
    <property type="match status" value="1"/>
</dbReference>